<feature type="binding site" evidence="9">
    <location>
        <position position="103"/>
    </location>
    <ligand>
        <name>Mg(2+)</name>
        <dbReference type="ChEBI" id="CHEBI:18420"/>
        <label>1</label>
    </ligand>
</feature>
<comment type="catalytic activity">
    <reaction evidence="1">
        <text>GDP-alpha-D-mannose + H2O = alpha-D-mannose 1-phosphate + GMP + 2 H(+)</text>
        <dbReference type="Rhea" id="RHEA:27978"/>
        <dbReference type="ChEBI" id="CHEBI:15377"/>
        <dbReference type="ChEBI" id="CHEBI:15378"/>
        <dbReference type="ChEBI" id="CHEBI:57527"/>
        <dbReference type="ChEBI" id="CHEBI:58115"/>
        <dbReference type="ChEBI" id="CHEBI:58409"/>
    </reaction>
</comment>
<evidence type="ECO:0000256" key="4">
    <source>
        <dbReference type="ARBA" id="ARBA00011738"/>
    </source>
</evidence>
<feature type="binding site" evidence="9">
    <location>
        <position position="99"/>
    </location>
    <ligand>
        <name>Mg(2+)</name>
        <dbReference type="ChEBI" id="CHEBI:18420"/>
        <label>1</label>
    </ligand>
</feature>
<dbReference type="EMBL" id="WQRF01000002">
    <property type="protein sequence ID" value="MVS99293.1"/>
    <property type="molecule type" value="Genomic_DNA"/>
</dbReference>
<gene>
    <name evidence="11" type="ORF">GO014_09700</name>
</gene>
<dbReference type="GO" id="GO:0005829">
    <property type="term" value="C:cytosol"/>
    <property type="evidence" value="ECO:0007669"/>
    <property type="project" value="TreeGrafter"/>
</dbReference>
<evidence type="ECO:0000256" key="3">
    <source>
        <dbReference type="ARBA" id="ARBA00007275"/>
    </source>
</evidence>
<evidence type="ECO:0000256" key="9">
    <source>
        <dbReference type="PIRSR" id="PIRSR604385-2"/>
    </source>
</evidence>
<comment type="similarity">
    <text evidence="3">Belongs to the Nudix hydrolase family. NudK subfamily.</text>
</comment>
<dbReference type="PROSITE" id="PS51462">
    <property type="entry name" value="NUDIX"/>
    <property type="match status" value="1"/>
</dbReference>
<evidence type="ECO:0000313" key="11">
    <source>
        <dbReference type="EMBL" id="MVS99293.1"/>
    </source>
</evidence>
<evidence type="ECO:0000256" key="6">
    <source>
        <dbReference type="ARBA" id="ARBA00022801"/>
    </source>
</evidence>
<reference evidence="11 12" key="1">
    <citation type="submission" date="2019-12" db="EMBL/GenBank/DDBJ databases">
        <title>Devosia maris sp. nov., isolated from the deep seawater.</title>
        <authorList>
            <person name="Liu Y."/>
        </authorList>
    </citation>
    <scope>NUCLEOTIDE SEQUENCE [LARGE SCALE GENOMIC DNA]</scope>
    <source>
        <strain evidence="11 12">L53-10-65</strain>
    </source>
</reference>
<dbReference type="GO" id="GO:0046872">
    <property type="term" value="F:metal ion binding"/>
    <property type="evidence" value="ECO:0007669"/>
    <property type="project" value="UniProtKB-KW"/>
</dbReference>
<feature type="binding site" evidence="9">
    <location>
        <position position="84"/>
    </location>
    <ligand>
        <name>Mg(2+)</name>
        <dbReference type="ChEBI" id="CHEBI:18420"/>
        <label>1</label>
    </ligand>
</feature>
<organism evidence="11 12">
    <name type="scientific">Devosia marina</name>
    <dbReference type="NCBI Taxonomy" id="2683198"/>
    <lineage>
        <taxon>Bacteria</taxon>
        <taxon>Pseudomonadati</taxon>
        <taxon>Pseudomonadota</taxon>
        <taxon>Alphaproteobacteria</taxon>
        <taxon>Hyphomicrobiales</taxon>
        <taxon>Devosiaceae</taxon>
        <taxon>Devosia</taxon>
    </lineage>
</organism>
<evidence type="ECO:0000256" key="5">
    <source>
        <dbReference type="ARBA" id="ARBA00016377"/>
    </source>
</evidence>
<dbReference type="InterPro" id="IPR000086">
    <property type="entry name" value="NUDIX_hydrolase_dom"/>
</dbReference>
<keyword evidence="9" id="KW-0479">Metal-binding</keyword>
<comment type="cofactor">
    <cofactor evidence="2 9">
        <name>Mg(2+)</name>
        <dbReference type="ChEBI" id="CHEBI:18420"/>
    </cofactor>
</comment>
<sequence length="191" mass="21131">MTDRISIIRAELLMKNWGTLSNVTLDYRHRSGTVQRLEREVYDHGSAAAMLLHDPERDTVLLVRQFRLPPLLNGDAPDLLEVCAGLLDSEVPASAAAREALEETGHEPKGVRHVCDIYTCPGSLTEKVSLFLGVYDRTTLRHAGGGLEHEGEEIELVELDFPEALAMTRDGRIVDAKTIILLQHLALQQSG</sequence>
<dbReference type="PANTHER" id="PTHR11839:SF18">
    <property type="entry name" value="NUDIX HYDROLASE DOMAIN-CONTAINING PROTEIN"/>
    <property type="match status" value="1"/>
</dbReference>
<protein>
    <recommendedName>
        <fullName evidence="5">GDP-mannose pyrophosphatase</fullName>
    </recommendedName>
    <alternativeName>
        <fullName evidence="7">GDP-mannose hydrolase</fullName>
    </alternativeName>
    <alternativeName>
        <fullName evidence="8">GDPMK</fullName>
    </alternativeName>
</protein>
<keyword evidence="12" id="KW-1185">Reference proteome</keyword>
<evidence type="ECO:0000256" key="7">
    <source>
        <dbReference type="ARBA" id="ARBA00032162"/>
    </source>
</evidence>
<dbReference type="GO" id="GO:0006753">
    <property type="term" value="P:nucleoside phosphate metabolic process"/>
    <property type="evidence" value="ECO:0007669"/>
    <property type="project" value="TreeGrafter"/>
</dbReference>
<dbReference type="AlphaFoldDB" id="A0A7X3K3V4"/>
<evidence type="ECO:0000256" key="1">
    <source>
        <dbReference type="ARBA" id="ARBA00000847"/>
    </source>
</evidence>
<keyword evidence="6" id="KW-0378">Hydrolase</keyword>
<dbReference type="GO" id="GO:0019693">
    <property type="term" value="P:ribose phosphate metabolic process"/>
    <property type="evidence" value="ECO:0007669"/>
    <property type="project" value="TreeGrafter"/>
</dbReference>
<comment type="caution">
    <text evidence="11">The sequence shown here is derived from an EMBL/GenBank/DDBJ whole genome shotgun (WGS) entry which is preliminary data.</text>
</comment>
<name>A0A7X3K3V4_9HYPH</name>
<dbReference type="InterPro" id="IPR015797">
    <property type="entry name" value="NUDIX_hydrolase-like_dom_sf"/>
</dbReference>
<evidence type="ECO:0000256" key="2">
    <source>
        <dbReference type="ARBA" id="ARBA00001946"/>
    </source>
</evidence>
<dbReference type="Proteomes" id="UP000438106">
    <property type="component" value="Unassembled WGS sequence"/>
</dbReference>
<proteinExistence type="inferred from homology"/>
<evidence type="ECO:0000259" key="10">
    <source>
        <dbReference type="PROSITE" id="PS51462"/>
    </source>
</evidence>
<dbReference type="Pfam" id="PF00293">
    <property type="entry name" value="NUDIX"/>
    <property type="match status" value="1"/>
</dbReference>
<accession>A0A7X3K3V4</accession>
<dbReference type="SUPFAM" id="SSF55811">
    <property type="entry name" value="Nudix"/>
    <property type="match status" value="1"/>
</dbReference>
<evidence type="ECO:0000313" key="12">
    <source>
        <dbReference type="Proteomes" id="UP000438106"/>
    </source>
</evidence>
<dbReference type="RefSeq" id="WP_157290160.1">
    <property type="nucleotide sequence ID" value="NZ_WQRF01000002.1"/>
</dbReference>
<dbReference type="GO" id="GO:0016818">
    <property type="term" value="F:hydrolase activity, acting on acid anhydrides, in phosphorus-containing anhydrides"/>
    <property type="evidence" value="ECO:0007669"/>
    <property type="project" value="InterPro"/>
</dbReference>
<dbReference type="InterPro" id="IPR004385">
    <property type="entry name" value="NDP_pyrophosphatase"/>
</dbReference>
<evidence type="ECO:0000256" key="8">
    <source>
        <dbReference type="ARBA" id="ARBA00032272"/>
    </source>
</evidence>
<feature type="binding site" evidence="9">
    <location>
        <position position="152"/>
    </location>
    <ligand>
        <name>Mg(2+)</name>
        <dbReference type="ChEBI" id="CHEBI:18420"/>
        <label>1</label>
    </ligand>
</feature>
<dbReference type="Gene3D" id="3.90.79.10">
    <property type="entry name" value="Nucleoside Triphosphate Pyrophosphohydrolase"/>
    <property type="match status" value="1"/>
</dbReference>
<feature type="domain" description="Nudix hydrolase" evidence="10">
    <location>
        <begin position="43"/>
        <end position="181"/>
    </location>
</feature>
<dbReference type="NCBIfam" id="TIGR00052">
    <property type="entry name" value="nudix-type nucleoside diphosphatase, YffH/AdpP family"/>
    <property type="match status" value="1"/>
</dbReference>
<keyword evidence="9" id="KW-0460">Magnesium</keyword>
<comment type="subunit">
    <text evidence="4">Homodimer.</text>
</comment>
<dbReference type="PANTHER" id="PTHR11839">
    <property type="entry name" value="UDP/ADP-SUGAR PYROPHOSPHATASE"/>
    <property type="match status" value="1"/>
</dbReference>